<proteinExistence type="predicted"/>
<dbReference type="EMBL" id="CAXLJM020000075">
    <property type="protein sequence ID" value="CAL8128932.1"/>
    <property type="molecule type" value="Genomic_DNA"/>
</dbReference>
<feature type="signal peptide" evidence="1">
    <location>
        <begin position="1"/>
        <end position="22"/>
    </location>
</feature>
<sequence>MTLTLWLCRLLAAATFLHLGCSSTPGQGGQSIQTFLVELRTAQLPAIYSSFSSNFTQHGHGRHLLSSSNSTIIEEGNNCNKTEMSDEEKWKLEQEQLFRNMTTGPISLFEGKYLYENGEHKEKIDSFLRLTRNRIFPKKFLVELNRKLYKGGILPQAGKEFQPWLDSIQNKSVTIIDAGIESLTKDIESQFNEWKLPYEVMYGNLPKQVQIPSFKTDRKYRVTHLTFQLVTNNVNATFQQSTVIVNAKQLNTSLFLIPNITGAPFHLEMMDPVDSALPSNLLKQNNHVTNFTIEQLTENAKLIQNFWKDIGVPSGIGVHSVLLNEQYLYQNFLEIIKENDEDLLQVINPVREPDVAGVCYTDGDVEDDEENVCAFYLDSERQVEAVHPKAFVKVYEKANENEKRRMAVLAKNNMDKVEARVDNEVQRNLMIKLIQLADVKSHAATTELVISLQNLDEEAHLNPDFVKSVEQIEKQISAWKSEMKLSPFKITQKLSSLANFQSTRTARALTRGAASFTSAAIGHFFLTQTVVNGIVTGDTTSLAIVGSRFGYDVVTDVAAKVGMKYFSEASKVGKSAKVLGDIAGPIGSAFDVGMSVYSLTKAVQRLKAADNQYDRNDAIADIVQESVSIAVEATVTILSAVFPPFAPLIELIGALIDLLSQLAIAIFKAANEVARINSKIPLSKSEKKYVFNSRFMDWFGTRQKDYLEFLLEEQAANNMAVELNLKFLQDNPSFLGVVFPSRTLFYDGGCRLTVRHCALKNAFGCTRWEDEYTSGTGCDRNRPCMREICTDFRKDVGSWGYDEFKCHCSGNPTTGFGHPRMDSTIDFRSTKRLYWERAVPDDVSGADFKCKPGSVTYLDYKVHQDTARTDFLCENAIAILQPASKRNSTQIMLFNLEDGNDTVYLPTNDPTPNLFRVGNGGIKQFNGGSGKNEFLIDGDCSGNLRGTLTGGRSDVDAVTVLNSCAKGGILNFNGRTISTSDNKVYMQLSNIEAVNGREDESDLATVDCLTRKVALGGGKDNSRRDVIAIPTSTSCAYNVTALAGNFTTIQSSARKGTVSVLVDGRWKSAITNLDIHPTDDLTLSVIFASTQSSQVTIINNTSTNPAISETIVRKIQNGDDMKITLNYANHPQPYPQHTIYFKETVEESPYSYLLVLEAKNNEHSVFTMRDSSEKIENQPYITAPYIQIFESNSTQIPGQLVLDREALSPKVFYQLSNITANKTGPNIIQGFQGISNMFLVSAGASWEMTGGNSSDVFIISSTVGQDEEEEGEKVSRGIYGSTTSEANLFWFFELNSTLEILDGGRPCLELNSNGSFDCTNYLHFGETFQRGTVLEILLSSAMMDVALQPQLQLNGNANFMEETGQSMNSTAMSKYVQPTWKILPRPIRIPIGSVYSLSGEDFEDEHRIQLEENGNTNATFQMARNGTDLYFTNIISNNENVGEETQMELTTLIISDYFEEEREVYRNETLPVVGILPSKVTEVTVSLPGLQLVLNNSQIIFEQVNSQLSTSNRRNTVANILTELRDWTLLLREAESSILKNI</sequence>
<protein>
    <submittedName>
        <fullName evidence="2">Uncharacterized protein</fullName>
    </submittedName>
</protein>
<gene>
    <name evidence="2" type="ORF">ODALV1_LOCUS22692</name>
</gene>
<dbReference type="Proteomes" id="UP001642540">
    <property type="component" value="Unassembled WGS sequence"/>
</dbReference>
<keyword evidence="1" id="KW-0732">Signal</keyword>
<accession>A0ABP1RIR3</accession>
<keyword evidence="3" id="KW-1185">Reference proteome</keyword>
<evidence type="ECO:0000313" key="3">
    <source>
        <dbReference type="Proteomes" id="UP001642540"/>
    </source>
</evidence>
<evidence type="ECO:0000313" key="2">
    <source>
        <dbReference type="EMBL" id="CAL8128932.1"/>
    </source>
</evidence>
<feature type="chain" id="PRO_5045706384" evidence="1">
    <location>
        <begin position="23"/>
        <end position="1542"/>
    </location>
</feature>
<comment type="caution">
    <text evidence="2">The sequence shown here is derived from an EMBL/GenBank/DDBJ whole genome shotgun (WGS) entry which is preliminary data.</text>
</comment>
<name>A0ABP1RIR3_9HEXA</name>
<reference evidence="2 3" key="1">
    <citation type="submission" date="2024-08" db="EMBL/GenBank/DDBJ databases">
        <authorList>
            <person name="Cucini C."/>
            <person name="Frati F."/>
        </authorList>
    </citation>
    <scope>NUCLEOTIDE SEQUENCE [LARGE SCALE GENOMIC DNA]</scope>
</reference>
<evidence type="ECO:0000256" key="1">
    <source>
        <dbReference type="SAM" id="SignalP"/>
    </source>
</evidence>
<organism evidence="2 3">
    <name type="scientific">Orchesella dallaii</name>
    <dbReference type="NCBI Taxonomy" id="48710"/>
    <lineage>
        <taxon>Eukaryota</taxon>
        <taxon>Metazoa</taxon>
        <taxon>Ecdysozoa</taxon>
        <taxon>Arthropoda</taxon>
        <taxon>Hexapoda</taxon>
        <taxon>Collembola</taxon>
        <taxon>Entomobryomorpha</taxon>
        <taxon>Entomobryoidea</taxon>
        <taxon>Orchesellidae</taxon>
        <taxon>Orchesellinae</taxon>
        <taxon>Orchesella</taxon>
    </lineage>
</organism>